<organism evidence="1 2">
    <name type="scientific">Streptomyces cinnamoneus</name>
    <name type="common">Streptoverticillium cinnamoneum</name>
    <dbReference type="NCBI Taxonomy" id="53446"/>
    <lineage>
        <taxon>Bacteria</taxon>
        <taxon>Bacillati</taxon>
        <taxon>Actinomycetota</taxon>
        <taxon>Actinomycetes</taxon>
        <taxon>Kitasatosporales</taxon>
        <taxon>Streptomycetaceae</taxon>
        <taxon>Streptomyces</taxon>
        <taxon>Streptomyces cinnamoneus group</taxon>
    </lineage>
</organism>
<reference evidence="1" key="1">
    <citation type="journal article" date="2014" name="Int. J. Syst. Evol. Microbiol.">
        <title>Complete genome sequence of Corynebacterium casei LMG S-19264T (=DSM 44701T), isolated from a smear-ripened cheese.</title>
        <authorList>
            <consortium name="US DOE Joint Genome Institute (JGI-PGF)"/>
            <person name="Walter F."/>
            <person name="Albersmeier A."/>
            <person name="Kalinowski J."/>
            <person name="Ruckert C."/>
        </authorList>
    </citation>
    <scope>NUCLEOTIDE SEQUENCE</scope>
    <source>
        <strain evidence="1">JCM 4633</strain>
    </source>
</reference>
<protein>
    <submittedName>
        <fullName evidence="1">Uncharacterized protein</fullName>
    </submittedName>
</protein>
<comment type="caution">
    <text evidence="1">The sequence shown here is derived from an EMBL/GenBank/DDBJ whole genome shotgun (WGS) entry which is preliminary data.</text>
</comment>
<name>A0A918TC64_STRCJ</name>
<dbReference type="RefSeq" id="WP_190107899.1">
    <property type="nucleotide sequence ID" value="NZ_BMVB01000001.1"/>
</dbReference>
<dbReference type="AlphaFoldDB" id="A0A918TC64"/>
<dbReference type="EMBL" id="BMVB01000001">
    <property type="protein sequence ID" value="GHC34955.1"/>
    <property type="molecule type" value="Genomic_DNA"/>
</dbReference>
<dbReference type="Proteomes" id="UP000646244">
    <property type="component" value="Unassembled WGS sequence"/>
</dbReference>
<reference evidence="1" key="2">
    <citation type="submission" date="2020-09" db="EMBL/GenBank/DDBJ databases">
        <authorList>
            <person name="Sun Q."/>
            <person name="Ohkuma M."/>
        </authorList>
    </citation>
    <scope>NUCLEOTIDE SEQUENCE</scope>
    <source>
        <strain evidence="1">JCM 4633</strain>
    </source>
</reference>
<evidence type="ECO:0000313" key="1">
    <source>
        <dbReference type="EMBL" id="GHC34955.1"/>
    </source>
</evidence>
<gene>
    <name evidence="1" type="ORF">GCM10010507_04860</name>
</gene>
<accession>A0A918TC64</accession>
<evidence type="ECO:0000313" key="2">
    <source>
        <dbReference type="Proteomes" id="UP000646244"/>
    </source>
</evidence>
<sequence length="137" mass="14399">MNVRTVARYGLGGIRLVNGVAALLAPQVVARRLGADPGQPALVHTLRMFGVRTTIIGAELFLLKDVRALDRALRLAPVVHASDALSAACAWRSGTLPGRAGLTATAISTVNVALTLVAQPPGRLFFRCCTREGAHHA</sequence>
<proteinExistence type="predicted"/>